<reference evidence="2 3" key="1">
    <citation type="submission" date="2019-03" db="EMBL/GenBank/DDBJ databases">
        <title>Nematode-trapping fungi genome.</title>
        <authorList>
            <person name="Vidal-Diez De Ulzurrun G."/>
        </authorList>
    </citation>
    <scope>NUCLEOTIDE SEQUENCE [LARGE SCALE GENOMIC DNA]</scope>
    <source>
        <strain evidence="2 3">TWF154</strain>
    </source>
</reference>
<comment type="caution">
    <text evidence="2">The sequence shown here is derived from an EMBL/GenBank/DDBJ whole genome shotgun (WGS) entry which is preliminary data.</text>
</comment>
<accession>A0A7C8PQW9</accession>
<feature type="region of interest" description="Disordered" evidence="1">
    <location>
        <begin position="75"/>
        <end position="104"/>
    </location>
</feature>
<name>A0A7C8PQW9_ORBOL</name>
<proteinExistence type="predicted"/>
<sequence>MLHVKARCLSYGRALRITRHRILAASWWVVVVVPLSAGLCRGLGVPNWSLTYSILWISAENCRVKVVRAVIESDPVAGGNEHGAGGFNTSPASSLLTPSFDGRY</sequence>
<dbReference type="EMBL" id="SOZJ01000006">
    <property type="protein sequence ID" value="TGJ64946.1"/>
    <property type="molecule type" value="Genomic_DNA"/>
</dbReference>
<organism evidence="2 3">
    <name type="scientific">Orbilia oligospora</name>
    <name type="common">Nematode-trapping fungus</name>
    <name type="synonym">Arthrobotrys oligospora</name>
    <dbReference type="NCBI Taxonomy" id="2813651"/>
    <lineage>
        <taxon>Eukaryota</taxon>
        <taxon>Fungi</taxon>
        <taxon>Dikarya</taxon>
        <taxon>Ascomycota</taxon>
        <taxon>Pezizomycotina</taxon>
        <taxon>Orbiliomycetes</taxon>
        <taxon>Orbiliales</taxon>
        <taxon>Orbiliaceae</taxon>
        <taxon>Orbilia</taxon>
    </lineage>
</organism>
<evidence type="ECO:0000256" key="1">
    <source>
        <dbReference type="SAM" id="MobiDB-lite"/>
    </source>
</evidence>
<evidence type="ECO:0000313" key="3">
    <source>
        <dbReference type="Proteomes" id="UP000297595"/>
    </source>
</evidence>
<evidence type="ECO:0000313" key="2">
    <source>
        <dbReference type="EMBL" id="TGJ64946.1"/>
    </source>
</evidence>
<protein>
    <submittedName>
        <fullName evidence="2">Uncharacterized protein</fullName>
    </submittedName>
</protein>
<dbReference type="AlphaFoldDB" id="A0A7C8PQW9"/>
<gene>
    <name evidence="2" type="ORF">EYR41_008951</name>
</gene>
<dbReference type="Proteomes" id="UP000297595">
    <property type="component" value="Unassembled WGS sequence"/>
</dbReference>
<feature type="compositionally biased region" description="Polar residues" evidence="1">
    <location>
        <begin position="87"/>
        <end position="97"/>
    </location>
</feature>